<dbReference type="Pfam" id="PF24864">
    <property type="entry name" value="DUF7730"/>
    <property type="match status" value="1"/>
</dbReference>
<proteinExistence type="predicted"/>
<protein>
    <recommendedName>
        <fullName evidence="1">DUF7730 domain-containing protein</fullName>
    </recommendedName>
</protein>
<evidence type="ECO:0000313" key="3">
    <source>
        <dbReference type="Proteomes" id="UP000616885"/>
    </source>
</evidence>
<dbReference type="AlphaFoldDB" id="A0A8H7N6Y5"/>
<name>A0A8H7N6Y5_BIOOC</name>
<feature type="domain" description="DUF7730" evidence="1">
    <location>
        <begin position="6"/>
        <end position="181"/>
    </location>
</feature>
<dbReference type="PANTHER" id="PTHR38790">
    <property type="entry name" value="2EXR DOMAIN-CONTAINING PROTEIN-RELATED"/>
    <property type="match status" value="1"/>
</dbReference>
<reference evidence="2" key="1">
    <citation type="submission" date="2020-10" db="EMBL/GenBank/DDBJ databases">
        <title>High-Quality Genome Resource of Clonostachys rosea strain S41 by Oxford Nanopore Long-Read Sequencing.</title>
        <authorList>
            <person name="Wang H."/>
        </authorList>
    </citation>
    <scope>NUCLEOTIDE SEQUENCE</scope>
    <source>
        <strain evidence="2">S41</strain>
    </source>
</reference>
<comment type="caution">
    <text evidence="2">The sequence shown here is derived from an EMBL/GenBank/DDBJ whole genome shotgun (WGS) entry which is preliminary data.</text>
</comment>
<dbReference type="EMBL" id="JADCTT010000007">
    <property type="protein sequence ID" value="KAF9750261.1"/>
    <property type="molecule type" value="Genomic_DNA"/>
</dbReference>
<evidence type="ECO:0000313" key="2">
    <source>
        <dbReference type="EMBL" id="KAF9750261.1"/>
    </source>
</evidence>
<accession>A0A8H7N6Y5</accession>
<dbReference type="InterPro" id="IPR056632">
    <property type="entry name" value="DUF7730"/>
</dbReference>
<organism evidence="2 3">
    <name type="scientific">Bionectria ochroleuca</name>
    <name type="common">Gliocladium roseum</name>
    <dbReference type="NCBI Taxonomy" id="29856"/>
    <lineage>
        <taxon>Eukaryota</taxon>
        <taxon>Fungi</taxon>
        <taxon>Dikarya</taxon>
        <taxon>Ascomycota</taxon>
        <taxon>Pezizomycotina</taxon>
        <taxon>Sordariomycetes</taxon>
        <taxon>Hypocreomycetidae</taxon>
        <taxon>Hypocreales</taxon>
        <taxon>Bionectriaceae</taxon>
        <taxon>Clonostachys</taxon>
    </lineage>
</organism>
<gene>
    <name evidence="2" type="ORF">IM811_016288</name>
</gene>
<evidence type="ECO:0000259" key="1">
    <source>
        <dbReference type="Pfam" id="PF24864"/>
    </source>
</evidence>
<dbReference type="Proteomes" id="UP000616885">
    <property type="component" value="Unassembled WGS sequence"/>
</dbReference>
<sequence length="264" mass="29785">MDEAPTFLNIPAEIRMLIYDLLLDNSGQKTIAIRNQRREKPKEVPGRPKALRRSSYNVLERTFYCRAYEATYGLASSADLHPAILAVNRRVRQEASHHLYGRHAFHFGEDLEAVGPFIEDKTWSTRALVRDITLHKSGLASTAKTDSCDWGSICRSLGALPKLRKLRLVIEGGLPRREWEGPQELSVSDLRLLYATRHEVLEWVRDLAQVGTLEELEIVASRTAVPTPTNNTTFIFAAFSASIETSLIEFLNELDIPAVVGMRE</sequence>